<dbReference type="Proteomes" id="UP000569732">
    <property type="component" value="Unassembled WGS sequence"/>
</dbReference>
<dbReference type="SMART" id="SM00530">
    <property type="entry name" value="HTH_XRE"/>
    <property type="match status" value="1"/>
</dbReference>
<dbReference type="AlphaFoldDB" id="A0A853IJ49"/>
<evidence type="ECO:0000259" key="1">
    <source>
        <dbReference type="PROSITE" id="PS50943"/>
    </source>
</evidence>
<proteinExistence type="predicted"/>
<feature type="domain" description="HTH cro/C1-type" evidence="1">
    <location>
        <begin position="8"/>
        <end position="66"/>
    </location>
</feature>
<evidence type="ECO:0000313" key="3">
    <source>
        <dbReference type="Proteomes" id="UP000569732"/>
    </source>
</evidence>
<dbReference type="InterPro" id="IPR001387">
    <property type="entry name" value="Cro/C1-type_HTH"/>
</dbReference>
<name>A0A853IJ49_9GAMM</name>
<dbReference type="SUPFAM" id="SSF47413">
    <property type="entry name" value="lambda repressor-like DNA-binding domains"/>
    <property type="match status" value="1"/>
</dbReference>
<dbReference type="PROSITE" id="PS50943">
    <property type="entry name" value="HTH_CROC1"/>
    <property type="match status" value="1"/>
</dbReference>
<dbReference type="GO" id="GO:0003677">
    <property type="term" value="F:DNA binding"/>
    <property type="evidence" value="ECO:0007669"/>
    <property type="project" value="InterPro"/>
</dbReference>
<gene>
    <name evidence="2" type="ORF">H0A36_29230</name>
</gene>
<keyword evidence="3" id="KW-1185">Reference proteome</keyword>
<evidence type="ECO:0000313" key="2">
    <source>
        <dbReference type="EMBL" id="NYZ70101.1"/>
    </source>
</evidence>
<protein>
    <submittedName>
        <fullName evidence="2">Helix-turn-helix transcriptional regulator</fullName>
    </submittedName>
</protein>
<sequence>MAELWQKLRARRRELDLTQREVASFCGVSHGAVAQWEAKNPETRVVPRKKVLKKLSEVLEVDTDWFLDDSISLTNYEERISYVEEDDYIDSKTKAETYQTKMQVLMDLNSLLVRDKLTDEDVQILRTVVDIATNRKP</sequence>
<dbReference type="InterPro" id="IPR010982">
    <property type="entry name" value="Lambda_DNA-bd_dom_sf"/>
</dbReference>
<dbReference type="EMBL" id="JACCKB010000268">
    <property type="protein sequence ID" value="NYZ70101.1"/>
    <property type="molecule type" value="Genomic_DNA"/>
</dbReference>
<reference evidence="2 3" key="1">
    <citation type="submission" date="2020-07" db="EMBL/GenBank/DDBJ databases">
        <title>Endozoicomonas sp. nov., isolated from sediment.</title>
        <authorList>
            <person name="Gu T."/>
        </authorList>
    </citation>
    <scope>NUCLEOTIDE SEQUENCE [LARGE SCALE GENOMIC DNA]</scope>
    <source>
        <strain evidence="2 3">SM1973</strain>
    </source>
</reference>
<dbReference type="CDD" id="cd00093">
    <property type="entry name" value="HTH_XRE"/>
    <property type="match status" value="1"/>
</dbReference>
<dbReference type="Pfam" id="PF01381">
    <property type="entry name" value="HTH_3"/>
    <property type="match status" value="1"/>
</dbReference>
<organism evidence="2 3">
    <name type="scientific">Spartinivicinus marinus</name>
    <dbReference type="NCBI Taxonomy" id="2994442"/>
    <lineage>
        <taxon>Bacteria</taxon>
        <taxon>Pseudomonadati</taxon>
        <taxon>Pseudomonadota</taxon>
        <taxon>Gammaproteobacteria</taxon>
        <taxon>Oceanospirillales</taxon>
        <taxon>Zooshikellaceae</taxon>
        <taxon>Spartinivicinus</taxon>
    </lineage>
</organism>
<comment type="caution">
    <text evidence="2">The sequence shown here is derived from an EMBL/GenBank/DDBJ whole genome shotgun (WGS) entry which is preliminary data.</text>
</comment>
<dbReference type="RefSeq" id="WP_180572038.1">
    <property type="nucleotide sequence ID" value="NZ_JACCKB010000268.1"/>
</dbReference>
<accession>A0A853IJ49</accession>
<dbReference type="Gene3D" id="1.10.260.40">
    <property type="entry name" value="lambda repressor-like DNA-binding domains"/>
    <property type="match status" value="1"/>
</dbReference>